<proteinExistence type="predicted"/>
<gene>
    <name evidence="3" type="ORF">QRD43_00960</name>
</gene>
<keyword evidence="1" id="KW-0472">Membrane</keyword>
<evidence type="ECO:0000259" key="2">
    <source>
        <dbReference type="Pfam" id="PF03703"/>
    </source>
</evidence>
<name>A0ABT7LDC8_9BURK</name>
<accession>A0ABT7LDC8</accession>
<keyword evidence="1" id="KW-1133">Transmembrane helix</keyword>
<evidence type="ECO:0000313" key="4">
    <source>
        <dbReference type="Proteomes" id="UP001238603"/>
    </source>
</evidence>
<dbReference type="PIRSF" id="PIRSF026631">
    <property type="entry name" value="UCP026631"/>
    <property type="match status" value="1"/>
</dbReference>
<evidence type="ECO:0000313" key="3">
    <source>
        <dbReference type="EMBL" id="MDL5030459.1"/>
    </source>
</evidence>
<reference evidence="3 4" key="1">
    <citation type="submission" date="2023-06" db="EMBL/GenBank/DDBJ databases">
        <title>Pelomonas sp. APW6 16S ribosomal RNA gene genome sequencing and assembly.</title>
        <authorList>
            <person name="Woo H."/>
        </authorList>
    </citation>
    <scope>NUCLEOTIDE SEQUENCE [LARGE SCALE GENOMIC DNA]</scope>
    <source>
        <strain evidence="3 4">APW6</strain>
    </source>
</reference>
<protein>
    <submittedName>
        <fullName evidence="3">PH domain-containing protein</fullName>
    </submittedName>
</protein>
<comment type="caution">
    <text evidence="3">The sequence shown here is derived from an EMBL/GenBank/DDBJ whole genome shotgun (WGS) entry which is preliminary data.</text>
</comment>
<evidence type="ECO:0000256" key="1">
    <source>
        <dbReference type="SAM" id="Phobius"/>
    </source>
</evidence>
<dbReference type="PANTHER" id="PTHR34473:SF2">
    <property type="entry name" value="UPF0699 TRANSMEMBRANE PROTEIN YDBT"/>
    <property type="match status" value="1"/>
</dbReference>
<dbReference type="InterPro" id="IPR014529">
    <property type="entry name" value="UCP026631"/>
</dbReference>
<keyword evidence="1" id="KW-0812">Transmembrane</keyword>
<dbReference type="Proteomes" id="UP001238603">
    <property type="component" value="Unassembled WGS sequence"/>
</dbReference>
<sequence>MNEAQDPGRKGQADALTTGQWQRLHPLSALFVAAQLLRHVALPVLAAVVFGRGSGWEVWAAVPLGFTAIWSVLQASRYRYALQGTELVIHEGVLGRRVRHVPLARIHNTSRLRKLPHRLLGVVEVHLESAAGGKPEAVMKVLGLPAAMALEEALKGAGRTVPAEASPPEGATPAPAVSTAAAPRLLHRLAPLDILRLGLISNRGMVVVGTVFAAVAQKPELHRRFFGWLSVPTAWARDAFKRLFESGHWLWLAAEIALLVLAFLLFVRLLSVVLAFFRYHGFRLEQDGEKLLMHRGLSTQVTASARLPRLQRWELVETWLHRRFGRCRLAVSVAGHDAHDHDHGLDASGRFDELAPIATPAEAHALLQRCLPALDWAGLRWQPLAPQAFWRQLWGAGRFLAVALLAMVGVELGLGGPIGAAGLAGGAAVLALGLTAYCRAWVRFAAYAECGELLLFRHGVLTRRWVVVAGPRLQQLSLYSSALDRSLGLCHLRGDSQGSSKTSRALDIPCLPVAQAERLRERLWQQVMQPY</sequence>
<feature type="transmembrane region" description="Helical" evidence="1">
    <location>
        <begin position="29"/>
        <end position="50"/>
    </location>
</feature>
<dbReference type="Pfam" id="PF03703">
    <property type="entry name" value="bPH_2"/>
    <property type="match status" value="2"/>
</dbReference>
<dbReference type="EMBL" id="JASVDS010000001">
    <property type="protein sequence ID" value="MDL5030459.1"/>
    <property type="molecule type" value="Genomic_DNA"/>
</dbReference>
<feature type="domain" description="YdbS-like PH" evidence="2">
    <location>
        <begin position="443"/>
        <end position="523"/>
    </location>
</feature>
<feature type="transmembrane region" description="Helical" evidence="1">
    <location>
        <begin position="194"/>
        <end position="216"/>
    </location>
</feature>
<feature type="domain" description="YdbS-like PH" evidence="2">
    <location>
        <begin position="77"/>
        <end position="153"/>
    </location>
</feature>
<keyword evidence="4" id="KW-1185">Reference proteome</keyword>
<dbReference type="InterPro" id="IPR005182">
    <property type="entry name" value="YdbS-like_PH"/>
</dbReference>
<organism evidence="3 4">
    <name type="scientific">Roseateles subflavus</name>
    <dbReference type="NCBI Taxonomy" id="3053353"/>
    <lineage>
        <taxon>Bacteria</taxon>
        <taxon>Pseudomonadati</taxon>
        <taxon>Pseudomonadota</taxon>
        <taxon>Betaproteobacteria</taxon>
        <taxon>Burkholderiales</taxon>
        <taxon>Sphaerotilaceae</taxon>
        <taxon>Roseateles</taxon>
    </lineage>
</organism>
<dbReference type="PANTHER" id="PTHR34473">
    <property type="entry name" value="UPF0699 TRANSMEMBRANE PROTEIN YDBS"/>
    <property type="match status" value="1"/>
</dbReference>
<feature type="transmembrane region" description="Helical" evidence="1">
    <location>
        <begin position="418"/>
        <end position="438"/>
    </location>
</feature>
<dbReference type="RefSeq" id="WP_285980596.1">
    <property type="nucleotide sequence ID" value="NZ_JASVDS010000001.1"/>
</dbReference>
<feature type="transmembrane region" description="Helical" evidence="1">
    <location>
        <begin position="249"/>
        <end position="277"/>
    </location>
</feature>
<feature type="transmembrane region" description="Helical" evidence="1">
    <location>
        <begin position="56"/>
        <end position="73"/>
    </location>
</feature>
<feature type="transmembrane region" description="Helical" evidence="1">
    <location>
        <begin position="393"/>
        <end position="412"/>
    </location>
</feature>